<feature type="compositionally biased region" description="Polar residues" evidence="1">
    <location>
        <begin position="1"/>
        <end position="25"/>
    </location>
</feature>
<dbReference type="AlphaFoldDB" id="A0A9P5DRC6"/>
<name>A0A9P5DRC6_9HYPO</name>
<accession>A0A9P5DRC6</accession>
<evidence type="ECO:0000313" key="3">
    <source>
        <dbReference type="Proteomes" id="UP000730481"/>
    </source>
</evidence>
<feature type="non-terminal residue" evidence="2">
    <location>
        <position position="47"/>
    </location>
</feature>
<keyword evidence="3" id="KW-1185">Reference proteome</keyword>
<reference evidence="2" key="2">
    <citation type="submission" date="2020-02" db="EMBL/GenBank/DDBJ databases">
        <title>Identification and distribution of gene clusters putatively required for synthesis of sphingolipid metabolism inhibitors in phylogenetically diverse species of the filamentous fungus Fusarium.</title>
        <authorList>
            <person name="Kim H.-S."/>
            <person name="Busman M."/>
            <person name="Brown D.W."/>
            <person name="Divon H."/>
            <person name="Uhlig S."/>
            <person name="Proctor R.H."/>
        </authorList>
    </citation>
    <scope>NUCLEOTIDE SEQUENCE</scope>
    <source>
        <strain evidence="2">NRRL 25174</strain>
    </source>
</reference>
<dbReference type="EMBL" id="PVQB02001047">
    <property type="protein sequence ID" value="KAF4332530.1"/>
    <property type="molecule type" value="Genomic_DNA"/>
</dbReference>
<dbReference type="Proteomes" id="UP000730481">
    <property type="component" value="Unassembled WGS sequence"/>
</dbReference>
<gene>
    <name evidence="2" type="ORF">FBEOM_13661</name>
</gene>
<feature type="region of interest" description="Disordered" evidence="1">
    <location>
        <begin position="1"/>
        <end position="47"/>
    </location>
</feature>
<protein>
    <submittedName>
        <fullName evidence="2">Rho-GTPase-activating 5</fullName>
    </submittedName>
</protein>
<sequence>MTSAASNPSQANQPALQINNATSPPSKRDLKSWWKGFKLPSKHQETQ</sequence>
<evidence type="ECO:0000313" key="2">
    <source>
        <dbReference type="EMBL" id="KAF4332530.1"/>
    </source>
</evidence>
<organism evidence="2 3">
    <name type="scientific">Fusarium beomiforme</name>
    <dbReference type="NCBI Taxonomy" id="44412"/>
    <lineage>
        <taxon>Eukaryota</taxon>
        <taxon>Fungi</taxon>
        <taxon>Dikarya</taxon>
        <taxon>Ascomycota</taxon>
        <taxon>Pezizomycotina</taxon>
        <taxon>Sordariomycetes</taxon>
        <taxon>Hypocreomycetidae</taxon>
        <taxon>Hypocreales</taxon>
        <taxon>Nectriaceae</taxon>
        <taxon>Fusarium</taxon>
        <taxon>Fusarium burgessii species complex</taxon>
    </lineage>
</organism>
<proteinExistence type="predicted"/>
<dbReference type="OrthoDB" id="3196451at2759"/>
<comment type="caution">
    <text evidence="2">The sequence shown here is derived from an EMBL/GenBank/DDBJ whole genome shotgun (WGS) entry which is preliminary data.</text>
</comment>
<reference evidence="2" key="1">
    <citation type="journal article" date="2017" name="Mycologia">
        <title>Fusarium algeriense, sp. nov., a novel toxigenic crown rot pathogen of durum wheat from Algeria is nested in the Fusarium burgessii species complex.</title>
        <authorList>
            <person name="Laraba I."/>
            <person name="Keddad A."/>
            <person name="Boureghda H."/>
            <person name="Abdallah N."/>
            <person name="Vaughan M.M."/>
            <person name="Proctor R.H."/>
            <person name="Busman M."/>
            <person name="O'Donnell K."/>
        </authorList>
    </citation>
    <scope>NUCLEOTIDE SEQUENCE</scope>
    <source>
        <strain evidence="2">NRRL 25174</strain>
    </source>
</reference>
<evidence type="ECO:0000256" key="1">
    <source>
        <dbReference type="SAM" id="MobiDB-lite"/>
    </source>
</evidence>